<evidence type="ECO:0000313" key="2">
    <source>
        <dbReference type="Proteomes" id="UP001162640"/>
    </source>
</evidence>
<proteinExistence type="predicted"/>
<sequence length="173" mass="18806">MSVLFLTSETQADADLAKEGWGMPAEWTFLGLQDNSMAVHIHDTHAPLLEIVGPNSPLANKYGGFKGNKKHPKLGNGGHYPHGAVQPGAICIHKETNTLVYRWTVDSNPSNLGGAMGRPQWKPTMKMVASNFKKIEGGGEVMLLEGDCANTGSGLSDAWIMAKYMITFKWFST</sequence>
<accession>A0A9W7B7C7</accession>
<evidence type="ECO:0000313" key="1">
    <source>
        <dbReference type="EMBL" id="GMH80920.1"/>
    </source>
</evidence>
<protein>
    <submittedName>
        <fullName evidence="1">Uncharacterized protein</fullName>
    </submittedName>
</protein>
<dbReference type="EMBL" id="BLQM01000291">
    <property type="protein sequence ID" value="GMH80920.1"/>
    <property type="molecule type" value="Genomic_DNA"/>
</dbReference>
<reference evidence="2" key="1">
    <citation type="journal article" date="2023" name="Commun. Biol.">
        <title>Genome analysis of Parmales, the sister group of diatoms, reveals the evolutionary specialization of diatoms from phago-mixotrophs to photoautotrophs.</title>
        <authorList>
            <person name="Ban H."/>
            <person name="Sato S."/>
            <person name="Yoshikawa S."/>
            <person name="Yamada K."/>
            <person name="Nakamura Y."/>
            <person name="Ichinomiya M."/>
            <person name="Sato N."/>
            <person name="Blanc-Mathieu R."/>
            <person name="Endo H."/>
            <person name="Kuwata A."/>
            <person name="Ogata H."/>
        </authorList>
    </citation>
    <scope>NUCLEOTIDE SEQUENCE [LARGE SCALE GENOMIC DNA]</scope>
</reference>
<comment type="caution">
    <text evidence="1">The sequence shown here is derived from an EMBL/GenBank/DDBJ whole genome shotgun (WGS) entry which is preliminary data.</text>
</comment>
<gene>
    <name evidence="1" type="ORF">TL16_g08750</name>
</gene>
<name>A0A9W7B7C7_9STRA</name>
<dbReference type="AlphaFoldDB" id="A0A9W7B7C7"/>
<dbReference type="Proteomes" id="UP001162640">
    <property type="component" value="Unassembled WGS sequence"/>
</dbReference>
<organism evidence="1 2">
    <name type="scientific">Triparma laevis f. inornata</name>
    <dbReference type="NCBI Taxonomy" id="1714386"/>
    <lineage>
        <taxon>Eukaryota</taxon>
        <taxon>Sar</taxon>
        <taxon>Stramenopiles</taxon>
        <taxon>Ochrophyta</taxon>
        <taxon>Bolidophyceae</taxon>
        <taxon>Parmales</taxon>
        <taxon>Triparmaceae</taxon>
        <taxon>Triparma</taxon>
    </lineage>
</organism>